<evidence type="ECO:0000256" key="1">
    <source>
        <dbReference type="ARBA" id="ARBA00004651"/>
    </source>
</evidence>
<evidence type="ECO:0000256" key="7">
    <source>
        <dbReference type="RuleBase" id="RU363032"/>
    </source>
</evidence>
<dbReference type="InterPro" id="IPR050366">
    <property type="entry name" value="BP-dependent_transpt_permease"/>
</dbReference>
<keyword evidence="10" id="KW-1185">Reference proteome</keyword>
<feature type="transmembrane region" description="Helical" evidence="7">
    <location>
        <begin position="118"/>
        <end position="146"/>
    </location>
</feature>
<dbReference type="Proteomes" id="UP001139193">
    <property type="component" value="Unassembled WGS sequence"/>
</dbReference>
<gene>
    <name evidence="9" type="ORF">MON38_21160</name>
</gene>
<evidence type="ECO:0000313" key="9">
    <source>
        <dbReference type="EMBL" id="MCI1189941.1"/>
    </source>
</evidence>
<feature type="transmembrane region" description="Helical" evidence="7">
    <location>
        <begin position="81"/>
        <end position="106"/>
    </location>
</feature>
<dbReference type="EMBL" id="JALBGC010000007">
    <property type="protein sequence ID" value="MCI1189941.1"/>
    <property type="molecule type" value="Genomic_DNA"/>
</dbReference>
<dbReference type="RefSeq" id="WP_241938153.1">
    <property type="nucleotide sequence ID" value="NZ_JALBGC010000007.1"/>
</dbReference>
<keyword evidence="4 7" id="KW-0812">Transmembrane</keyword>
<feature type="transmembrane region" description="Helical" evidence="7">
    <location>
        <begin position="296"/>
        <end position="317"/>
    </location>
</feature>
<evidence type="ECO:0000256" key="2">
    <source>
        <dbReference type="ARBA" id="ARBA00022448"/>
    </source>
</evidence>
<dbReference type="PROSITE" id="PS50928">
    <property type="entry name" value="ABC_TM1"/>
    <property type="match status" value="1"/>
</dbReference>
<keyword evidence="2 7" id="KW-0813">Transport</keyword>
<organism evidence="9 10">
    <name type="scientific">Hymenobacter cyanobacteriorum</name>
    <dbReference type="NCBI Taxonomy" id="2926463"/>
    <lineage>
        <taxon>Bacteria</taxon>
        <taxon>Pseudomonadati</taxon>
        <taxon>Bacteroidota</taxon>
        <taxon>Cytophagia</taxon>
        <taxon>Cytophagales</taxon>
        <taxon>Hymenobacteraceae</taxon>
        <taxon>Hymenobacter</taxon>
    </lineage>
</organism>
<feature type="domain" description="ABC transmembrane type-1" evidence="8">
    <location>
        <begin position="122"/>
        <end position="318"/>
    </location>
</feature>
<dbReference type="InterPro" id="IPR000515">
    <property type="entry name" value="MetI-like"/>
</dbReference>
<dbReference type="GO" id="GO:0005886">
    <property type="term" value="C:plasma membrane"/>
    <property type="evidence" value="ECO:0007669"/>
    <property type="project" value="UniProtKB-SubCell"/>
</dbReference>
<dbReference type="PANTHER" id="PTHR43386">
    <property type="entry name" value="OLIGOPEPTIDE TRANSPORT SYSTEM PERMEASE PROTEIN APPC"/>
    <property type="match status" value="1"/>
</dbReference>
<keyword evidence="6 7" id="KW-0472">Membrane</keyword>
<evidence type="ECO:0000256" key="6">
    <source>
        <dbReference type="ARBA" id="ARBA00023136"/>
    </source>
</evidence>
<dbReference type="SUPFAM" id="SSF161098">
    <property type="entry name" value="MetI-like"/>
    <property type="match status" value="1"/>
</dbReference>
<comment type="subcellular location">
    <subcellularLocation>
        <location evidence="1 7">Cell membrane</location>
        <topology evidence="1 7">Multi-pass membrane protein</topology>
    </subcellularLocation>
</comment>
<evidence type="ECO:0000256" key="5">
    <source>
        <dbReference type="ARBA" id="ARBA00022989"/>
    </source>
</evidence>
<accession>A0A9X1VPZ1</accession>
<dbReference type="Gene3D" id="1.10.3720.10">
    <property type="entry name" value="MetI-like"/>
    <property type="match status" value="1"/>
</dbReference>
<feature type="transmembrane region" description="Helical" evidence="7">
    <location>
        <begin position="179"/>
        <end position="206"/>
    </location>
</feature>
<evidence type="ECO:0000256" key="4">
    <source>
        <dbReference type="ARBA" id="ARBA00022692"/>
    </source>
</evidence>
<protein>
    <submittedName>
        <fullName evidence="9">ABC transporter permease subunit</fullName>
    </submittedName>
</protein>
<dbReference type="AlphaFoldDB" id="A0A9X1VPZ1"/>
<keyword evidence="5 7" id="KW-1133">Transmembrane helix</keyword>
<name>A0A9X1VPZ1_9BACT</name>
<keyword evidence="3" id="KW-1003">Cell membrane</keyword>
<dbReference type="InterPro" id="IPR035906">
    <property type="entry name" value="MetI-like_sf"/>
</dbReference>
<proteinExistence type="inferred from homology"/>
<evidence type="ECO:0000313" key="10">
    <source>
        <dbReference type="Proteomes" id="UP001139193"/>
    </source>
</evidence>
<evidence type="ECO:0000259" key="8">
    <source>
        <dbReference type="PROSITE" id="PS50928"/>
    </source>
</evidence>
<evidence type="ECO:0000256" key="3">
    <source>
        <dbReference type="ARBA" id="ARBA00022475"/>
    </source>
</evidence>
<reference evidence="9" key="1">
    <citation type="submission" date="2022-03" db="EMBL/GenBank/DDBJ databases">
        <title>Bacterial whole genome sequence for Hymenobacter sp. DH14.</title>
        <authorList>
            <person name="Le V."/>
        </authorList>
    </citation>
    <scope>NUCLEOTIDE SEQUENCE</scope>
    <source>
        <strain evidence="9">DH14</strain>
    </source>
</reference>
<comment type="caution">
    <text evidence="9">The sequence shown here is derived from an EMBL/GenBank/DDBJ whole genome shotgun (WGS) entry which is preliminary data.</text>
</comment>
<dbReference type="Pfam" id="PF00528">
    <property type="entry name" value="BPD_transp_1"/>
    <property type="match status" value="1"/>
</dbReference>
<dbReference type="PANTHER" id="PTHR43386:SF1">
    <property type="entry name" value="D,D-DIPEPTIDE TRANSPORT SYSTEM PERMEASE PROTEIN DDPC-RELATED"/>
    <property type="match status" value="1"/>
</dbReference>
<feature type="transmembrane region" description="Helical" evidence="7">
    <location>
        <begin position="254"/>
        <end position="276"/>
    </location>
</feature>
<dbReference type="CDD" id="cd06261">
    <property type="entry name" value="TM_PBP2"/>
    <property type="match status" value="1"/>
</dbReference>
<dbReference type="GO" id="GO:0055085">
    <property type="term" value="P:transmembrane transport"/>
    <property type="evidence" value="ECO:0007669"/>
    <property type="project" value="InterPro"/>
</dbReference>
<sequence>MASLSAAGLRLGPGQWLALAWLVGLLALATLAPALPLPYPPGTPDLAHMAEGPSSATHHWLGTDALGRDVLSGLVFGARTALFLTLPAALLAALLGGIAGGAAGFWGNRLRLGIGGWVLAVSILAGVLGFSRTMVAVGAGLAAALWASGRLFRRAIALSVPLDSLVLGTATALDTVPRLILVLALVARGGVSALGLGLVLGLTSWASPARQVRARMLAVRALPFIDAARASGLSPVRVWWLHALPHALRPLQTALPLSIAGLLALESTLSFLGVGLPPEAASWGQQLSAARQAPQAWWAFTFPALALAATIFSMHFLSRSRRLSVPSPNR</sequence>
<comment type="similarity">
    <text evidence="7">Belongs to the binding-protein-dependent transport system permease family.</text>
</comment>